<reference evidence="1 2" key="1">
    <citation type="submission" date="2009-09" db="EMBL/GenBank/DDBJ databases">
        <authorList>
            <person name="Weinstock G."/>
            <person name="Sodergren E."/>
            <person name="Clifton S."/>
            <person name="Fulton L."/>
            <person name="Fulton B."/>
            <person name="Courtney L."/>
            <person name="Fronick C."/>
            <person name="Harrison M."/>
            <person name="Strong C."/>
            <person name="Farmer C."/>
            <person name="Delahaunty K."/>
            <person name="Markovic C."/>
            <person name="Hall O."/>
            <person name="Minx P."/>
            <person name="Tomlinson C."/>
            <person name="Mitreva M."/>
            <person name="Nelson J."/>
            <person name="Hou S."/>
            <person name="Wollam A."/>
            <person name="Pepin K.H."/>
            <person name="Johnson M."/>
            <person name="Bhonagiri V."/>
            <person name="Nash W.E."/>
            <person name="Warren W."/>
            <person name="Chinwalla A."/>
            <person name="Mardis E.R."/>
            <person name="Wilson R.K."/>
        </authorList>
    </citation>
    <scope>NUCLEOTIDE SEQUENCE [LARGE SCALE GENOMIC DNA]</scope>
    <source>
        <strain evidence="1 2">F0319</strain>
    </source>
</reference>
<accession>C9MS72</accession>
<dbReference type="Proteomes" id="UP000003327">
    <property type="component" value="Unassembled WGS sequence"/>
</dbReference>
<evidence type="ECO:0008006" key="3">
    <source>
        <dbReference type="Google" id="ProtNLM"/>
    </source>
</evidence>
<sequence length="84" mass="9511">MVDSFTATYPKSAVIILDTTYFSRTFGVMLFQDASSGKILYRKFVKNETNRDYLDGLWYIAERGTMIKAVVCDGHIGLLQAISF</sequence>
<gene>
    <name evidence="1" type="ORF">HMPREF0973_02485</name>
</gene>
<dbReference type="AlphaFoldDB" id="C9MS72"/>
<evidence type="ECO:0000313" key="1">
    <source>
        <dbReference type="EMBL" id="EEX17645.1"/>
    </source>
</evidence>
<protein>
    <recommendedName>
        <fullName evidence="3">Mutator family transposase</fullName>
    </recommendedName>
</protein>
<dbReference type="HOGENOM" id="CLU_2524784_0_0_10"/>
<keyword evidence="2" id="KW-1185">Reference proteome</keyword>
<name>C9MS72_9BACT</name>
<dbReference type="eggNOG" id="ENOG5033MRW">
    <property type="taxonomic scope" value="Bacteria"/>
</dbReference>
<evidence type="ECO:0000313" key="2">
    <source>
        <dbReference type="Proteomes" id="UP000003327"/>
    </source>
</evidence>
<dbReference type="EMBL" id="ACVA01000060">
    <property type="protein sequence ID" value="EEX17645.1"/>
    <property type="molecule type" value="Genomic_DNA"/>
</dbReference>
<comment type="caution">
    <text evidence="1">The sequence shown here is derived from an EMBL/GenBank/DDBJ whole genome shotgun (WGS) entry which is preliminary data.</text>
</comment>
<proteinExistence type="predicted"/>
<organism evidence="1 2">
    <name type="scientific">Prevotella veroralis F0319</name>
    <dbReference type="NCBI Taxonomy" id="649761"/>
    <lineage>
        <taxon>Bacteria</taxon>
        <taxon>Pseudomonadati</taxon>
        <taxon>Bacteroidota</taxon>
        <taxon>Bacteroidia</taxon>
        <taxon>Bacteroidales</taxon>
        <taxon>Prevotellaceae</taxon>
        <taxon>Prevotella</taxon>
    </lineage>
</organism>